<evidence type="ECO:0000313" key="1">
    <source>
        <dbReference type="EMBL" id="KKS70567.1"/>
    </source>
</evidence>
<protein>
    <submittedName>
        <fullName evidence="1">Uncharacterized protein</fullName>
    </submittedName>
</protein>
<organism evidence="1 2">
    <name type="scientific">Candidatus Magasanikbacteria bacterium GW2011_GWE2_42_7</name>
    <dbReference type="NCBI Taxonomy" id="1619052"/>
    <lineage>
        <taxon>Bacteria</taxon>
        <taxon>Candidatus Magasanikiibacteriota</taxon>
    </lineage>
</organism>
<dbReference type="EMBL" id="LCEK01000050">
    <property type="protein sequence ID" value="KKS70567.1"/>
    <property type="molecule type" value="Genomic_DNA"/>
</dbReference>
<dbReference type="Proteomes" id="UP000033867">
    <property type="component" value="Unassembled WGS sequence"/>
</dbReference>
<reference evidence="1 2" key="1">
    <citation type="journal article" date="2015" name="Nature">
        <title>rRNA introns, odd ribosomes, and small enigmatic genomes across a large radiation of phyla.</title>
        <authorList>
            <person name="Brown C.T."/>
            <person name="Hug L.A."/>
            <person name="Thomas B.C."/>
            <person name="Sharon I."/>
            <person name="Castelle C.J."/>
            <person name="Singh A."/>
            <person name="Wilkins M.J."/>
            <person name="Williams K.H."/>
            <person name="Banfield J.F."/>
        </authorList>
    </citation>
    <scope>NUCLEOTIDE SEQUENCE [LARGE SCALE GENOMIC DNA]</scope>
</reference>
<accession>A0A0G1BBB0</accession>
<comment type="caution">
    <text evidence="1">The sequence shown here is derived from an EMBL/GenBank/DDBJ whole genome shotgun (WGS) entry which is preliminary data.</text>
</comment>
<dbReference type="AlphaFoldDB" id="A0A0G1BBB0"/>
<evidence type="ECO:0000313" key="2">
    <source>
        <dbReference type="Proteomes" id="UP000033867"/>
    </source>
</evidence>
<name>A0A0G1BBB0_9BACT</name>
<gene>
    <name evidence="1" type="ORF">UV42_C0050G0019</name>
</gene>
<sequence length="53" mass="6096">MILQGDIKRVDSRNVHCVNAMLGNIPFFILQNPESNGIRISYLFSFQTQRSLL</sequence>
<proteinExistence type="predicted"/>